<protein>
    <submittedName>
        <fullName evidence="1">Uncharacterized protein</fullName>
    </submittedName>
</protein>
<proteinExistence type="predicted"/>
<reference evidence="1" key="1">
    <citation type="submission" date="2018-05" db="EMBL/GenBank/DDBJ databases">
        <authorList>
            <person name="Lanie J.A."/>
            <person name="Ng W.-L."/>
            <person name="Kazmierczak K.M."/>
            <person name="Andrzejewski T.M."/>
            <person name="Davidsen T.M."/>
            <person name="Wayne K.J."/>
            <person name="Tettelin H."/>
            <person name="Glass J.I."/>
            <person name="Rusch D."/>
            <person name="Podicherti R."/>
            <person name="Tsui H.-C.T."/>
            <person name="Winkler M.E."/>
        </authorList>
    </citation>
    <scope>NUCLEOTIDE SEQUENCE</scope>
</reference>
<dbReference type="EMBL" id="UINC01017676">
    <property type="protein sequence ID" value="SVA73576.1"/>
    <property type="molecule type" value="Genomic_DNA"/>
</dbReference>
<evidence type="ECO:0000313" key="1">
    <source>
        <dbReference type="EMBL" id="SVA73576.1"/>
    </source>
</evidence>
<gene>
    <name evidence="1" type="ORF">METZ01_LOCUS126430</name>
</gene>
<name>A0A381Y8Y5_9ZZZZ</name>
<dbReference type="AlphaFoldDB" id="A0A381Y8Y5"/>
<accession>A0A381Y8Y5</accession>
<organism evidence="1">
    <name type="scientific">marine metagenome</name>
    <dbReference type="NCBI Taxonomy" id="408172"/>
    <lineage>
        <taxon>unclassified sequences</taxon>
        <taxon>metagenomes</taxon>
        <taxon>ecological metagenomes</taxon>
    </lineage>
</organism>
<sequence>MLWFSEDSIMGPVANEANSLEALSEAD</sequence>